<protein>
    <submittedName>
        <fullName evidence="2">Membrane protein</fullName>
    </submittedName>
</protein>
<organism evidence="2 3">
    <name type="scientific">Neisseria musculi</name>
    <dbReference type="NCBI Taxonomy" id="1815583"/>
    <lineage>
        <taxon>Bacteria</taxon>
        <taxon>Pseudomonadati</taxon>
        <taxon>Pseudomonadota</taxon>
        <taxon>Betaproteobacteria</taxon>
        <taxon>Neisseriales</taxon>
        <taxon>Neisseriaceae</taxon>
        <taxon>Neisseria</taxon>
    </lineage>
</organism>
<keyword evidence="1" id="KW-1133">Transmembrane helix</keyword>
<dbReference type="AlphaFoldDB" id="A0A7H1MD41"/>
<evidence type="ECO:0000313" key="3">
    <source>
        <dbReference type="Proteomes" id="UP000516412"/>
    </source>
</evidence>
<evidence type="ECO:0000313" key="2">
    <source>
        <dbReference type="EMBL" id="QNT59556.1"/>
    </source>
</evidence>
<keyword evidence="3" id="KW-1185">Reference proteome</keyword>
<name>A0A7H1MD41_9NEIS</name>
<reference evidence="2" key="1">
    <citation type="submission" date="2024-06" db="EMBL/GenBank/DDBJ databases">
        <title>Complete Genome Sequence of mouse commensal type strain Neisseria musculi.</title>
        <authorList>
            <person name="Thapa E."/>
            <person name="Aluvathingal J."/>
            <person name="Nadendla S."/>
            <person name="Mehta A."/>
            <person name="Tettelin H."/>
            <person name="Weyand N.J."/>
        </authorList>
    </citation>
    <scope>NUCLEOTIDE SEQUENCE</scope>
    <source>
        <strain evidence="2">NW831</strain>
    </source>
</reference>
<keyword evidence="1" id="KW-0472">Membrane</keyword>
<sequence>MPFNDKQIRILSIVATMMAVGILPTFRRSK</sequence>
<dbReference type="Proteomes" id="UP000516412">
    <property type="component" value="Chromosome"/>
</dbReference>
<keyword evidence="1" id="KW-0812">Transmembrane</keyword>
<proteinExistence type="predicted"/>
<accession>A0A7H1MD41</accession>
<feature type="transmembrane region" description="Helical" evidence="1">
    <location>
        <begin position="6"/>
        <end position="26"/>
    </location>
</feature>
<evidence type="ECO:0000256" key="1">
    <source>
        <dbReference type="SAM" id="Phobius"/>
    </source>
</evidence>
<gene>
    <name evidence="2" type="ORF">H7A79_2012</name>
</gene>
<dbReference type="KEGG" id="nmus:H7A79_2012"/>
<dbReference type="EMBL" id="CP060414">
    <property type="protein sequence ID" value="QNT59556.1"/>
    <property type="molecule type" value="Genomic_DNA"/>
</dbReference>